<dbReference type="PIRSF" id="PIRSF000903">
    <property type="entry name" value="B5n-ttraPtase_sm"/>
    <property type="match status" value="1"/>
</dbReference>
<proteinExistence type="inferred from homology"/>
<feature type="domain" description="Calcineurin-like phosphoesterase" evidence="6">
    <location>
        <begin position="2"/>
        <end position="154"/>
    </location>
</feature>
<evidence type="ECO:0000313" key="7">
    <source>
        <dbReference type="EMBL" id="MBE8718689.1"/>
    </source>
</evidence>
<dbReference type="EMBL" id="PRDL01000001">
    <property type="protein sequence ID" value="MBE8718689.1"/>
    <property type="molecule type" value="Genomic_DNA"/>
</dbReference>
<sequence length="271" mass="30645">MSTYAIGDIQGCYEPFRRLLDKIHFDPVKDTLWIAGDLVNRGPGSLEVMRFLFSIRDSVIAVLGNHDLHLLGVAYANRKPGKQDTLTDILLADDREELLTWLRHLKIMHSDAKLGYAMTHAGIPPQWSLTEAAGYARELEAALRSDQFPVFLKDMYGNQPDCWHESLSGTDRLRIITNYFTRMRFCRADGTLDLITKDSANEAPEGFIPWFAHPHRKTVNDQILFGHWAALEGKTDTPQVYALDTGCVWGGQLTAMRLEDKQIFSCGCDDV</sequence>
<evidence type="ECO:0000259" key="6">
    <source>
        <dbReference type="Pfam" id="PF00149"/>
    </source>
</evidence>
<comment type="similarity">
    <text evidence="2 5">Belongs to the Ap4A hydrolase family.</text>
</comment>
<gene>
    <name evidence="5" type="primary">apaH</name>
    <name evidence="7" type="ORF">C4F51_16055</name>
</gene>
<dbReference type="RefSeq" id="WP_193911449.1">
    <property type="nucleotide sequence ID" value="NZ_PRDL01000001.1"/>
</dbReference>
<dbReference type="CDD" id="cd07422">
    <property type="entry name" value="MPP_ApaH"/>
    <property type="match status" value="1"/>
</dbReference>
<dbReference type="Pfam" id="PF00149">
    <property type="entry name" value="Metallophos"/>
    <property type="match status" value="1"/>
</dbReference>
<dbReference type="PANTHER" id="PTHR40942:SF4">
    <property type="entry name" value="CYTOCHROME C5"/>
    <property type="match status" value="1"/>
</dbReference>
<comment type="caution">
    <text evidence="7">The sequence shown here is derived from an EMBL/GenBank/DDBJ whole genome shotgun (WGS) entry which is preliminary data.</text>
</comment>
<dbReference type="Gene3D" id="3.60.21.10">
    <property type="match status" value="1"/>
</dbReference>
<dbReference type="HAMAP" id="MF_00199">
    <property type="entry name" value="ApaH"/>
    <property type="match status" value="1"/>
</dbReference>
<accession>A0A928V8Z4</accession>
<keyword evidence="8" id="KW-1185">Reference proteome</keyword>
<evidence type="ECO:0000256" key="3">
    <source>
        <dbReference type="ARBA" id="ARBA00022801"/>
    </source>
</evidence>
<name>A0A928V8Z4_9GAMM</name>
<protein>
    <recommendedName>
        <fullName evidence="5">Bis(5'-nucleosyl)-tetraphosphatase, symmetrical</fullName>
        <ecNumber evidence="5">3.6.1.41</ecNumber>
    </recommendedName>
    <alternativeName>
        <fullName evidence="5">Ap4A hydrolase</fullName>
    </alternativeName>
    <alternativeName>
        <fullName evidence="5">Diadenosine 5',5'''-P1,P4-tetraphosphate pyrophosphohydrolase</fullName>
    </alternativeName>
    <alternativeName>
        <fullName evidence="5">Diadenosine tetraphosphatase</fullName>
    </alternativeName>
</protein>
<dbReference type="NCBIfam" id="TIGR00668">
    <property type="entry name" value="apaH"/>
    <property type="match status" value="1"/>
</dbReference>
<dbReference type="InterPro" id="IPR004617">
    <property type="entry name" value="ApaH"/>
</dbReference>
<evidence type="ECO:0000313" key="8">
    <source>
        <dbReference type="Proteomes" id="UP000652567"/>
    </source>
</evidence>
<dbReference type="PANTHER" id="PTHR40942">
    <property type="match status" value="1"/>
</dbReference>
<dbReference type="SUPFAM" id="SSF56300">
    <property type="entry name" value="Metallo-dependent phosphatases"/>
    <property type="match status" value="1"/>
</dbReference>
<organism evidence="7 8">
    <name type="scientific">Cellvibrio polysaccharolyticus</name>
    <dbReference type="NCBI Taxonomy" id="2082724"/>
    <lineage>
        <taxon>Bacteria</taxon>
        <taxon>Pseudomonadati</taxon>
        <taxon>Pseudomonadota</taxon>
        <taxon>Gammaproteobacteria</taxon>
        <taxon>Cellvibrionales</taxon>
        <taxon>Cellvibrionaceae</taxon>
        <taxon>Cellvibrio</taxon>
    </lineage>
</organism>
<dbReference type="NCBIfam" id="NF001204">
    <property type="entry name" value="PRK00166.1"/>
    <property type="match status" value="1"/>
</dbReference>
<dbReference type="AlphaFoldDB" id="A0A928V8Z4"/>
<reference evidence="7" key="1">
    <citation type="submission" date="2018-07" db="EMBL/GenBank/DDBJ databases">
        <title>Genome assembly of strain Ka43.</title>
        <authorList>
            <person name="Kukolya J."/>
            <person name="Nagy I."/>
            <person name="Horvath B."/>
            <person name="Toth A."/>
        </authorList>
    </citation>
    <scope>NUCLEOTIDE SEQUENCE</scope>
    <source>
        <strain evidence="7">KB43</strain>
    </source>
</reference>
<keyword evidence="3 5" id="KW-0378">Hydrolase</keyword>
<evidence type="ECO:0000256" key="4">
    <source>
        <dbReference type="ARBA" id="ARBA00049417"/>
    </source>
</evidence>
<evidence type="ECO:0000256" key="5">
    <source>
        <dbReference type="HAMAP-Rule" id="MF_00199"/>
    </source>
</evidence>
<dbReference type="InterPro" id="IPR029052">
    <property type="entry name" value="Metallo-depent_PP-like"/>
</dbReference>
<dbReference type="InterPro" id="IPR004843">
    <property type="entry name" value="Calcineurin-like_PHP"/>
</dbReference>
<evidence type="ECO:0000256" key="1">
    <source>
        <dbReference type="ARBA" id="ARBA00003413"/>
    </source>
</evidence>
<dbReference type="GO" id="GO:0008803">
    <property type="term" value="F:bis(5'-nucleosyl)-tetraphosphatase (symmetrical) activity"/>
    <property type="evidence" value="ECO:0007669"/>
    <property type="project" value="UniProtKB-UniRule"/>
</dbReference>
<comment type="catalytic activity">
    <reaction evidence="4 5">
        <text>P(1),P(4)-bis(5'-adenosyl) tetraphosphate + H2O = 2 ADP + 2 H(+)</text>
        <dbReference type="Rhea" id="RHEA:24252"/>
        <dbReference type="ChEBI" id="CHEBI:15377"/>
        <dbReference type="ChEBI" id="CHEBI:15378"/>
        <dbReference type="ChEBI" id="CHEBI:58141"/>
        <dbReference type="ChEBI" id="CHEBI:456216"/>
        <dbReference type="EC" id="3.6.1.41"/>
    </reaction>
</comment>
<dbReference type="EC" id="3.6.1.41" evidence="5"/>
<evidence type="ECO:0000256" key="2">
    <source>
        <dbReference type="ARBA" id="ARBA00005419"/>
    </source>
</evidence>
<dbReference type="Proteomes" id="UP000652567">
    <property type="component" value="Unassembled WGS sequence"/>
</dbReference>
<comment type="function">
    <text evidence="1 5">Hydrolyzes diadenosine 5',5'''-P1,P4-tetraphosphate to yield ADP.</text>
</comment>